<gene>
    <name evidence="2" type="ORF">FTV88_3249</name>
</gene>
<dbReference type="RefSeq" id="WP_153726323.1">
    <property type="nucleotide sequence ID" value="NZ_CP045875.1"/>
</dbReference>
<dbReference type="KEGG" id="hcv:FTV88_3249"/>
<reference evidence="3" key="1">
    <citation type="submission" date="2019-11" db="EMBL/GenBank/DDBJ databases">
        <title>Genome sequence of Heliorestis convoluta strain HH, an alkaliphilic and minimalistic phototrophic bacterium from a soda lake in Egypt.</title>
        <authorList>
            <person name="Dewey E.D."/>
            <person name="Stokes L.M."/>
            <person name="Burchell B.M."/>
            <person name="Shaffer K.N."/>
            <person name="Huntington A.M."/>
            <person name="Baker J.M."/>
            <person name="Nadendla S."/>
            <person name="Giglio M.G."/>
            <person name="Touchman J.W."/>
            <person name="Blankenship R.E."/>
            <person name="Madigan M.T."/>
            <person name="Sattley W.M."/>
        </authorList>
    </citation>
    <scope>NUCLEOTIDE SEQUENCE [LARGE SCALE GENOMIC DNA]</scope>
    <source>
        <strain evidence="3">HH</strain>
    </source>
</reference>
<evidence type="ECO:0000256" key="1">
    <source>
        <dbReference type="SAM" id="MobiDB-lite"/>
    </source>
</evidence>
<name>A0A5Q2NA10_9FIRM</name>
<keyword evidence="3" id="KW-1185">Reference proteome</keyword>
<accession>A0A5Q2NA10</accession>
<dbReference type="Proteomes" id="UP000366051">
    <property type="component" value="Chromosome"/>
</dbReference>
<dbReference type="EMBL" id="CP045875">
    <property type="protein sequence ID" value="QGG49315.1"/>
    <property type="molecule type" value="Genomic_DNA"/>
</dbReference>
<sequence>MTDKSKGMVTYQLDRQSLEELYKKYGRPGETAPGVKAPRKRNIPPPTRESGAVPLLETE</sequence>
<evidence type="ECO:0000313" key="2">
    <source>
        <dbReference type="EMBL" id="QGG49315.1"/>
    </source>
</evidence>
<proteinExistence type="predicted"/>
<dbReference type="OrthoDB" id="1787447at2"/>
<dbReference type="AlphaFoldDB" id="A0A5Q2NA10"/>
<organism evidence="2 3">
    <name type="scientific">Heliorestis convoluta</name>
    <dbReference type="NCBI Taxonomy" id="356322"/>
    <lineage>
        <taxon>Bacteria</taxon>
        <taxon>Bacillati</taxon>
        <taxon>Bacillota</taxon>
        <taxon>Clostridia</taxon>
        <taxon>Eubacteriales</taxon>
        <taxon>Heliobacteriaceae</taxon>
        <taxon>Heliorestis</taxon>
    </lineage>
</organism>
<protein>
    <submittedName>
        <fullName evidence="2">Uncharacterized protein</fullName>
    </submittedName>
</protein>
<feature type="region of interest" description="Disordered" evidence="1">
    <location>
        <begin position="25"/>
        <end position="59"/>
    </location>
</feature>
<evidence type="ECO:0000313" key="3">
    <source>
        <dbReference type="Proteomes" id="UP000366051"/>
    </source>
</evidence>